<dbReference type="HAMAP" id="MF_01813">
    <property type="entry name" value="MenG_UbiE_methyltr"/>
    <property type="match status" value="1"/>
</dbReference>
<feature type="binding site" evidence="4">
    <location>
        <position position="91"/>
    </location>
    <ligand>
        <name>S-adenosyl-L-methionine</name>
        <dbReference type="ChEBI" id="CHEBI:59789"/>
    </ligand>
</feature>
<evidence type="ECO:0000313" key="6">
    <source>
        <dbReference type="Proteomes" id="UP001501509"/>
    </source>
</evidence>
<keyword evidence="2 4" id="KW-0808">Transferase</keyword>
<comment type="function">
    <text evidence="4">Methyltransferase required for the conversion of demethylmenaquinol (DMKH2) to menaquinol (MKH2).</text>
</comment>
<comment type="pathway">
    <text evidence="4">Quinol/quinone metabolism; menaquinone biosynthesis; menaquinol from 1,4-dihydroxy-2-naphthoate: step 2/2.</text>
</comment>
<keyword evidence="6" id="KW-1185">Reference proteome</keyword>
<evidence type="ECO:0000313" key="5">
    <source>
        <dbReference type="EMBL" id="GAA2606553.1"/>
    </source>
</evidence>
<dbReference type="PROSITE" id="PS51608">
    <property type="entry name" value="SAM_MT_UBIE"/>
    <property type="match status" value="1"/>
</dbReference>
<keyword evidence="4" id="KW-0474">Menaquinone biosynthesis</keyword>
<reference evidence="5 6" key="1">
    <citation type="journal article" date="2019" name="Int. J. Syst. Evol. Microbiol.">
        <title>The Global Catalogue of Microorganisms (GCM) 10K type strain sequencing project: providing services to taxonomists for standard genome sequencing and annotation.</title>
        <authorList>
            <consortium name="The Broad Institute Genomics Platform"/>
            <consortium name="The Broad Institute Genome Sequencing Center for Infectious Disease"/>
            <person name="Wu L."/>
            <person name="Ma J."/>
        </authorList>
    </citation>
    <scope>NUCLEOTIDE SEQUENCE [LARGE SCALE GENOMIC DNA]</scope>
    <source>
        <strain evidence="5 6">JCM 6833</strain>
    </source>
</reference>
<gene>
    <name evidence="4" type="primary">menG</name>
    <name evidence="5" type="ORF">GCM10010411_45900</name>
</gene>
<evidence type="ECO:0000256" key="2">
    <source>
        <dbReference type="ARBA" id="ARBA00022679"/>
    </source>
</evidence>
<feature type="binding site" evidence="4">
    <location>
        <begin position="116"/>
        <end position="117"/>
    </location>
    <ligand>
        <name>S-adenosyl-L-methionine</name>
        <dbReference type="ChEBI" id="CHEBI:59789"/>
    </ligand>
</feature>
<dbReference type="InterPro" id="IPR004033">
    <property type="entry name" value="UbiE/COQ5_MeTrFase"/>
</dbReference>
<dbReference type="CDD" id="cd02440">
    <property type="entry name" value="AdoMet_MTases"/>
    <property type="match status" value="1"/>
</dbReference>
<evidence type="ECO:0000256" key="4">
    <source>
        <dbReference type="HAMAP-Rule" id="MF_01813"/>
    </source>
</evidence>
<dbReference type="PANTHER" id="PTHR43591">
    <property type="entry name" value="METHYLTRANSFERASE"/>
    <property type="match status" value="1"/>
</dbReference>
<comment type="catalytic activity">
    <reaction evidence="4">
        <text>a 2-demethylmenaquinol + S-adenosyl-L-methionine = a menaquinol + S-adenosyl-L-homocysteine + H(+)</text>
        <dbReference type="Rhea" id="RHEA:42640"/>
        <dbReference type="Rhea" id="RHEA-COMP:9539"/>
        <dbReference type="Rhea" id="RHEA-COMP:9563"/>
        <dbReference type="ChEBI" id="CHEBI:15378"/>
        <dbReference type="ChEBI" id="CHEBI:18151"/>
        <dbReference type="ChEBI" id="CHEBI:55437"/>
        <dbReference type="ChEBI" id="CHEBI:57856"/>
        <dbReference type="ChEBI" id="CHEBI:59789"/>
        <dbReference type="EC" id="2.1.1.163"/>
    </reaction>
</comment>
<dbReference type="Gene3D" id="3.40.50.150">
    <property type="entry name" value="Vaccinia Virus protein VP39"/>
    <property type="match status" value="1"/>
</dbReference>
<dbReference type="Proteomes" id="UP001501509">
    <property type="component" value="Unassembled WGS sequence"/>
</dbReference>
<proteinExistence type="inferred from homology"/>
<sequence>MPVGMAFYGWGMTRASLDKQPADVAAMFDSTAERYDLLNSLMTGGQDRRWRREVVRAVDARPGERILDLAAGTGTSSVPFAEAGAETVACDFSLGMLRVGVRRQAGAERLRFVAGDALRLPFADGTFDAVTISFGLRNVADTDLAIRELRRVAKPGGRLLVCEVSHPPNGLLAAGHKLHLRYGLPLLARVSSNPDSYRYLAESTLAWPSQAALAERIQKAGWAKVRWRDLTFGVVALHHAINPG</sequence>
<dbReference type="Pfam" id="PF01209">
    <property type="entry name" value="Ubie_methyltran"/>
    <property type="match status" value="1"/>
</dbReference>
<keyword evidence="1 4" id="KW-0489">Methyltransferase</keyword>
<dbReference type="PANTHER" id="PTHR43591:SF24">
    <property type="entry name" value="2-METHOXY-6-POLYPRENYL-1,4-BENZOQUINOL METHYLASE, MITOCHONDRIAL"/>
    <property type="match status" value="1"/>
</dbReference>
<keyword evidence="3 4" id="KW-0949">S-adenosyl-L-methionine</keyword>
<feature type="binding site" evidence="4">
    <location>
        <position position="73"/>
    </location>
    <ligand>
        <name>S-adenosyl-L-methionine</name>
        <dbReference type="ChEBI" id="CHEBI:59789"/>
    </ligand>
</feature>
<dbReference type="EMBL" id="BAAATD010000006">
    <property type="protein sequence ID" value="GAA2606553.1"/>
    <property type="molecule type" value="Genomic_DNA"/>
</dbReference>
<comment type="caution">
    <text evidence="5">The sequence shown here is derived from an EMBL/GenBank/DDBJ whole genome shotgun (WGS) entry which is preliminary data.</text>
</comment>
<comment type="similarity">
    <text evidence="4">Belongs to the class I-like SAM-binding methyltransferase superfamily. MenG/UbiE family.</text>
</comment>
<evidence type="ECO:0000256" key="1">
    <source>
        <dbReference type="ARBA" id="ARBA00022603"/>
    </source>
</evidence>
<dbReference type="SUPFAM" id="SSF53335">
    <property type="entry name" value="S-adenosyl-L-methionine-dependent methyltransferases"/>
    <property type="match status" value="1"/>
</dbReference>
<dbReference type="NCBIfam" id="NF001241">
    <property type="entry name" value="PRK00216.1-2"/>
    <property type="match status" value="1"/>
</dbReference>
<dbReference type="GO" id="GO:0008168">
    <property type="term" value="F:methyltransferase activity"/>
    <property type="evidence" value="ECO:0007669"/>
    <property type="project" value="UniProtKB-KW"/>
</dbReference>
<protein>
    <recommendedName>
        <fullName evidence="4">Demethylmenaquinone methyltransferase</fullName>
        <ecNumber evidence="4">2.1.1.163</ecNumber>
    </recommendedName>
</protein>
<dbReference type="InterPro" id="IPR029063">
    <property type="entry name" value="SAM-dependent_MTases_sf"/>
</dbReference>
<feature type="binding site" evidence="4">
    <location>
        <position position="133"/>
    </location>
    <ligand>
        <name>S-adenosyl-L-methionine</name>
        <dbReference type="ChEBI" id="CHEBI:59789"/>
    </ligand>
</feature>
<dbReference type="GO" id="GO:0032259">
    <property type="term" value="P:methylation"/>
    <property type="evidence" value="ECO:0007669"/>
    <property type="project" value="UniProtKB-KW"/>
</dbReference>
<organism evidence="5 6">
    <name type="scientific">Actinomadura fulvescens</name>
    <dbReference type="NCBI Taxonomy" id="46160"/>
    <lineage>
        <taxon>Bacteria</taxon>
        <taxon>Bacillati</taxon>
        <taxon>Actinomycetota</taxon>
        <taxon>Actinomycetes</taxon>
        <taxon>Streptosporangiales</taxon>
        <taxon>Thermomonosporaceae</taxon>
        <taxon>Actinomadura</taxon>
    </lineage>
</organism>
<accession>A0ABN3PX30</accession>
<name>A0ABN3PX30_9ACTN</name>
<dbReference type="EC" id="2.1.1.163" evidence="4"/>
<evidence type="ECO:0000256" key="3">
    <source>
        <dbReference type="ARBA" id="ARBA00022691"/>
    </source>
</evidence>
<dbReference type="NCBIfam" id="TIGR01934">
    <property type="entry name" value="MenG_MenH_UbiE"/>
    <property type="match status" value="1"/>
</dbReference>